<dbReference type="InterPro" id="IPR004119">
    <property type="entry name" value="EcKL"/>
</dbReference>
<dbReference type="Gene3D" id="3.90.1200.10">
    <property type="match status" value="1"/>
</dbReference>
<evidence type="ECO:0000313" key="2">
    <source>
        <dbReference type="EMBL" id="KAF7279104.1"/>
    </source>
</evidence>
<evidence type="ECO:0000313" key="3">
    <source>
        <dbReference type="Proteomes" id="UP000625711"/>
    </source>
</evidence>
<gene>
    <name evidence="2" type="ORF">GWI33_007617</name>
</gene>
<dbReference type="InterPro" id="IPR011009">
    <property type="entry name" value="Kinase-like_dom_sf"/>
</dbReference>
<dbReference type="AlphaFoldDB" id="A0A834MI54"/>
<name>A0A834MI54_RHYFE</name>
<organism evidence="2 3">
    <name type="scientific">Rhynchophorus ferrugineus</name>
    <name type="common">Red palm weevil</name>
    <name type="synonym">Curculio ferrugineus</name>
    <dbReference type="NCBI Taxonomy" id="354439"/>
    <lineage>
        <taxon>Eukaryota</taxon>
        <taxon>Metazoa</taxon>
        <taxon>Ecdysozoa</taxon>
        <taxon>Arthropoda</taxon>
        <taxon>Hexapoda</taxon>
        <taxon>Insecta</taxon>
        <taxon>Pterygota</taxon>
        <taxon>Neoptera</taxon>
        <taxon>Endopterygota</taxon>
        <taxon>Coleoptera</taxon>
        <taxon>Polyphaga</taxon>
        <taxon>Cucujiformia</taxon>
        <taxon>Curculionidae</taxon>
        <taxon>Dryophthorinae</taxon>
        <taxon>Rhynchophorus</taxon>
    </lineage>
</organism>
<feature type="domain" description="CHK kinase-like" evidence="1">
    <location>
        <begin position="124"/>
        <end position="327"/>
    </location>
</feature>
<comment type="caution">
    <text evidence="2">The sequence shown here is derived from an EMBL/GenBank/DDBJ whole genome shotgun (WGS) entry which is preliminary data.</text>
</comment>
<dbReference type="InterPro" id="IPR015897">
    <property type="entry name" value="CHK_kinase-like"/>
</dbReference>
<dbReference type="Proteomes" id="UP000625711">
    <property type="component" value="Unassembled WGS sequence"/>
</dbReference>
<keyword evidence="3" id="KW-1185">Reference proteome</keyword>
<evidence type="ECO:0000259" key="1">
    <source>
        <dbReference type="SMART" id="SM00587"/>
    </source>
</evidence>
<accession>A0A834MI54</accession>
<protein>
    <recommendedName>
        <fullName evidence="1">CHK kinase-like domain-containing protein</fullName>
    </recommendedName>
</protein>
<proteinExistence type="predicted"/>
<dbReference type="Pfam" id="PF02958">
    <property type="entry name" value="EcKL"/>
    <property type="match status" value="1"/>
</dbReference>
<reference evidence="2" key="1">
    <citation type="submission" date="2020-08" db="EMBL/GenBank/DDBJ databases">
        <title>Genome sequencing and assembly of the red palm weevil Rhynchophorus ferrugineus.</title>
        <authorList>
            <person name="Dias G.B."/>
            <person name="Bergman C.M."/>
            <person name="Manee M."/>
        </authorList>
    </citation>
    <scope>NUCLEOTIDE SEQUENCE</scope>
    <source>
        <strain evidence="2">AA-2017</strain>
        <tissue evidence="2">Whole larva</tissue>
    </source>
</reference>
<dbReference type="PANTHER" id="PTHR11012">
    <property type="entry name" value="PROTEIN KINASE-LIKE DOMAIN-CONTAINING"/>
    <property type="match status" value="1"/>
</dbReference>
<sequence>MEDLKEQQRKLIGEVTAKNGFLDYEVIAKTVASEGDGYMGNLIGLNIVDRHSDRKLCLVMKTASDNEKLRRMIPTREMFLREMYYYETVFPELMKFQEKYHISEPFKSIPPYYGSVKDDRAEAILLGNIKENQYKMVNRREPMDGIHLTAVIKEYARLHALSFAMHKLEPELFAKLTEPIKLNVMVEFEMKNQDKGQKSNLTADSFNTFFEVVFQALEGRDKELAAFRRYAENALQFMFSLFSQPEKCNIISHTDCWSTNMLFKYEDESKPDTPTKVCLIDWQLASLSCAVFDIAYFFYICAGKEDLHKYKSYLDIYHSTLSDRIRDFGLDPLEMYPVEVFEKDWKEYSKWGIFMTIMMLPQSLSEGKTHDFEKMAENGENIAIRKHKMTDEFKKRIMDLIEFVVEQDLL</sequence>
<dbReference type="OrthoDB" id="8250698at2759"/>
<dbReference type="SMART" id="SM00587">
    <property type="entry name" value="CHK"/>
    <property type="match status" value="1"/>
</dbReference>
<dbReference type="SUPFAM" id="SSF56112">
    <property type="entry name" value="Protein kinase-like (PK-like)"/>
    <property type="match status" value="1"/>
</dbReference>
<dbReference type="PANTHER" id="PTHR11012:SF30">
    <property type="entry name" value="PROTEIN KINASE-LIKE DOMAIN-CONTAINING"/>
    <property type="match status" value="1"/>
</dbReference>
<dbReference type="EMBL" id="JAACXV010000375">
    <property type="protein sequence ID" value="KAF7279104.1"/>
    <property type="molecule type" value="Genomic_DNA"/>
</dbReference>